<protein>
    <submittedName>
        <fullName evidence="1">Uncharacterized protein</fullName>
    </submittedName>
</protein>
<gene>
    <name evidence="1" type="ORF">F4820DRAFT_439709</name>
</gene>
<dbReference type="Proteomes" id="UP001497700">
    <property type="component" value="Unassembled WGS sequence"/>
</dbReference>
<keyword evidence="2" id="KW-1185">Reference proteome</keyword>
<sequence length="492" mass="54645">MPPRKRKAAEAAATPEVGRSSRRRSGRISSSGKRSAYFEGNDNDIGSVDELAGPRPRKAVKVESKSPRRKSKAKAESEDELQHEDEYAYEDEDDEGDGDDDDDGGGDVYEENKDADVEDSGGDDLGGNDSECEAPPVKKRGRGRPPGRKAGTTPVKKKANANAKPRAAAKTKEKAKAKAESKEPDAEEDSDDEDDDEENLITFIPAIKLRDTDGVDYEDTKIHKNTFLFLEDLKANNRREWLKMNDKEYRRSLKDWESFVETLTEKIIEADDTIPELPLKDVIFRIYRDIRFSNDPTPYKPHYSAAWSRTGRKGPYACYYVHVEPGRCMVGGGLWHPESTALAKLRASVDERPHRIRRVLTNPAFRETFLPGAKAGSEKAAVAAFAAANKENALKTKPKGFHPDHRDIELLKLRNYTIGKKIDDADLLADDAQDKIMSIITPMVELITFLNSVVMPDPNLDSDSDEADEADDADDAGDAEDGDEPDDSGDDI</sequence>
<reference evidence="1 2" key="1">
    <citation type="journal article" date="2022" name="New Phytol.">
        <title>Ecological generalism drives hyperdiversity of secondary metabolite gene clusters in xylarialean endophytes.</title>
        <authorList>
            <person name="Franco M.E.E."/>
            <person name="Wisecaver J.H."/>
            <person name="Arnold A.E."/>
            <person name="Ju Y.M."/>
            <person name="Slot J.C."/>
            <person name="Ahrendt S."/>
            <person name="Moore L.P."/>
            <person name="Eastman K.E."/>
            <person name="Scott K."/>
            <person name="Konkel Z."/>
            <person name="Mondo S.J."/>
            <person name="Kuo A."/>
            <person name="Hayes R.D."/>
            <person name="Haridas S."/>
            <person name="Andreopoulos B."/>
            <person name="Riley R."/>
            <person name="LaButti K."/>
            <person name="Pangilinan J."/>
            <person name="Lipzen A."/>
            <person name="Amirebrahimi M."/>
            <person name="Yan J."/>
            <person name="Adam C."/>
            <person name="Keymanesh K."/>
            <person name="Ng V."/>
            <person name="Louie K."/>
            <person name="Northen T."/>
            <person name="Drula E."/>
            <person name="Henrissat B."/>
            <person name="Hsieh H.M."/>
            <person name="Youens-Clark K."/>
            <person name="Lutzoni F."/>
            <person name="Miadlikowska J."/>
            <person name="Eastwood D.C."/>
            <person name="Hamelin R.C."/>
            <person name="Grigoriev I.V."/>
            <person name="U'Ren J.M."/>
        </authorList>
    </citation>
    <scope>NUCLEOTIDE SEQUENCE [LARGE SCALE GENOMIC DNA]</scope>
    <source>
        <strain evidence="1 2">CBS 119005</strain>
    </source>
</reference>
<organism evidence="1 2">
    <name type="scientific">Hypoxylon rubiginosum</name>
    <dbReference type="NCBI Taxonomy" id="110542"/>
    <lineage>
        <taxon>Eukaryota</taxon>
        <taxon>Fungi</taxon>
        <taxon>Dikarya</taxon>
        <taxon>Ascomycota</taxon>
        <taxon>Pezizomycotina</taxon>
        <taxon>Sordariomycetes</taxon>
        <taxon>Xylariomycetidae</taxon>
        <taxon>Xylariales</taxon>
        <taxon>Hypoxylaceae</taxon>
        <taxon>Hypoxylon</taxon>
    </lineage>
</organism>
<proteinExistence type="predicted"/>
<accession>A0ACB9YK33</accession>
<dbReference type="EMBL" id="MU393632">
    <property type="protein sequence ID" value="KAI4859466.1"/>
    <property type="molecule type" value="Genomic_DNA"/>
</dbReference>
<evidence type="ECO:0000313" key="2">
    <source>
        <dbReference type="Proteomes" id="UP001497700"/>
    </source>
</evidence>
<name>A0ACB9YK33_9PEZI</name>
<comment type="caution">
    <text evidence="1">The sequence shown here is derived from an EMBL/GenBank/DDBJ whole genome shotgun (WGS) entry which is preliminary data.</text>
</comment>
<evidence type="ECO:0000313" key="1">
    <source>
        <dbReference type="EMBL" id="KAI4859466.1"/>
    </source>
</evidence>